<evidence type="ECO:0000256" key="5">
    <source>
        <dbReference type="SAM" id="Phobius"/>
    </source>
</evidence>
<dbReference type="InterPro" id="IPR012340">
    <property type="entry name" value="NA-bd_OB-fold"/>
</dbReference>
<keyword evidence="3 5" id="KW-1133">Transmembrane helix</keyword>
<dbReference type="InterPro" id="IPR002810">
    <property type="entry name" value="NfeD-like_C"/>
</dbReference>
<evidence type="ECO:0000256" key="4">
    <source>
        <dbReference type="ARBA" id="ARBA00023136"/>
    </source>
</evidence>
<comment type="subcellular location">
    <subcellularLocation>
        <location evidence="1">Membrane</location>
        <topology evidence="1">Multi-pass membrane protein</topology>
    </subcellularLocation>
</comment>
<dbReference type="Pfam" id="PF01957">
    <property type="entry name" value="NfeD"/>
    <property type="match status" value="1"/>
</dbReference>
<dbReference type="PANTHER" id="PTHR33507">
    <property type="entry name" value="INNER MEMBRANE PROTEIN YBBJ"/>
    <property type="match status" value="1"/>
</dbReference>
<evidence type="ECO:0000256" key="2">
    <source>
        <dbReference type="ARBA" id="ARBA00022692"/>
    </source>
</evidence>
<sequence length="156" mass="15976">MPENGTGWALLAGGLLLVALEVMAPGVCLLWFGLAALGAGACGLWFDLGWQAAAGLFCAFSVISVLAGRWLTRSAGDDDDGRTAVLNRRAAALAGRLAPLREPVVNGRGGSVRIDDTIWRVTGPDAPAGTLMRVAGVEGVTLVVELAQTPGTPPEA</sequence>
<evidence type="ECO:0000313" key="8">
    <source>
        <dbReference type="Proteomes" id="UP001595536"/>
    </source>
</evidence>
<reference evidence="8" key="1">
    <citation type="journal article" date="2019" name="Int. J. Syst. Evol. Microbiol.">
        <title>The Global Catalogue of Microorganisms (GCM) 10K type strain sequencing project: providing services to taxonomists for standard genome sequencing and annotation.</title>
        <authorList>
            <consortium name="The Broad Institute Genomics Platform"/>
            <consortium name="The Broad Institute Genome Sequencing Center for Infectious Disease"/>
            <person name="Wu L."/>
            <person name="Ma J."/>
        </authorList>
    </citation>
    <scope>NUCLEOTIDE SEQUENCE [LARGE SCALE GENOMIC DNA]</scope>
    <source>
        <strain evidence="8">CCM 7941</strain>
    </source>
</reference>
<evidence type="ECO:0000256" key="3">
    <source>
        <dbReference type="ARBA" id="ARBA00022989"/>
    </source>
</evidence>
<feature type="domain" description="NfeD-like C-terminal" evidence="6">
    <location>
        <begin position="105"/>
        <end position="145"/>
    </location>
</feature>
<keyword evidence="4 5" id="KW-0472">Membrane</keyword>
<evidence type="ECO:0000259" key="6">
    <source>
        <dbReference type="Pfam" id="PF01957"/>
    </source>
</evidence>
<keyword evidence="8" id="KW-1185">Reference proteome</keyword>
<dbReference type="RefSeq" id="WP_376831525.1">
    <property type="nucleotide sequence ID" value="NZ_JBHLWR010000006.1"/>
</dbReference>
<dbReference type="Proteomes" id="UP001595536">
    <property type="component" value="Unassembled WGS sequence"/>
</dbReference>
<protein>
    <submittedName>
        <fullName evidence="7">NfeD family protein</fullName>
    </submittedName>
</protein>
<accession>A0ABV7LF16</accession>
<organism evidence="7 8">
    <name type="scientific">Camelimonas abortus</name>
    <dbReference type="NCBI Taxonomy" id="1017184"/>
    <lineage>
        <taxon>Bacteria</taxon>
        <taxon>Pseudomonadati</taxon>
        <taxon>Pseudomonadota</taxon>
        <taxon>Alphaproteobacteria</taxon>
        <taxon>Hyphomicrobiales</taxon>
        <taxon>Chelatococcaceae</taxon>
        <taxon>Camelimonas</taxon>
    </lineage>
</organism>
<feature type="transmembrane region" description="Helical" evidence="5">
    <location>
        <begin position="48"/>
        <end position="67"/>
    </location>
</feature>
<proteinExistence type="predicted"/>
<evidence type="ECO:0000313" key="7">
    <source>
        <dbReference type="EMBL" id="MFC3266248.1"/>
    </source>
</evidence>
<dbReference type="Gene3D" id="2.40.50.140">
    <property type="entry name" value="Nucleic acid-binding proteins"/>
    <property type="match status" value="1"/>
</dbReference>
<keyword evidence="2 5" id="KW-0812">Transmembrane</keyword>
<gene>
    <name evidence="7" type="ORF">ACFOEX_07770</name>
</gene>
<dbReference type="InterPro" id="IPR052165">
    <property type="entry name" value="Membrane_assoc_protease"/>
</dbReference>
<comment type="caution">
    <text evidence="7">The sequence shown here is derived from an EMBL/GenBank/DDBJ whole genome shotgun (WGS) entry which is preliminary data.</text>
</comment>
<dbReference type="EMBL" id="JBHRUV010000032">
    <property type="protein sequence ID" value="MFC3266248.1"/>
    <property type="molecule type" value="Genomic_DNA"/>
</dbReference>
<name>A0ABV7LF16_9HYPH</name>
<dbReference type="PANTHER" id="PTHR33507:SF3">
    <property type="entry name" value="INNER MEMBRANE PROTEIN YBBJ"/>
    <property type="match status" value="1"/>
</dbReference>
<evidence type="ECO:0000256" key="1">
    <source>
        <dbReference type="ARBA" id="ARBA00004141"/>
    </source>
</evidence>